<accession>A0A5B7E6J0</accession>
<evidence type="ECO:0000313" key="1">
    <source>
        <dbReference type="EMBL" id="MPC28394.1"/>
    </source>
</evidence>
<gene>
    <name evidence="1" type="ORF">E2C01_021598</name>
</gene>
<evidence type="ECO:0000313" key="2">
    <source>
        <dbReference type="Proteomes" id="UP000324222"/>
    </source>
</evidence>
<organism evidence="1 2">
    <name type="scientific">Portunus trituberculatus</name>
    <name type="common">Swimming crab</name>
    <name type="synonym">Neptunus trituberculatus</name>
    <dbReference type="NCBI Taxonomy" id="210409"/>
    <lineage>
        <taxon>Eukaryota</taxon>
        <taxon>Metazoa</taxon>
        <taxon>Ecdysozoa</taxon>
        <taxon>Arthropoda</taxon>
        <taxon>Crustacea</taxon>
        <taxon>Multicrustacea</taxon>
        <taxon>Malacostraca</taxon>
        <taxon>Eumalacostraca</taxon>
        <taxon>Eucarida</taxon>
        <taxon>Decapoda</taxon>
        <taxon>Pleocyemata</taxon>
        <taxon>Brachyura</taxon>
        <taxon>Eubrachyura</taxon>
        <taxon>Portunoidea</taxon>
        <taxon>Portunidae</taxon>
        <taxon>Portuninae</taxon>
        <taxon>Portunus</taxon>
    </lineage>
</organism>
<comment type="caution">
    <text evidence="1">The sequence shown here is derived from an EMBL/GenBank/DDBJ whole genome shotgun (WGS) entry which is preliminary data.</text>
</comment>
<name>A0A5B7E6J0_PORTR</name>
<dbReference type="EMBL" id="VSRR010001906">
    <property type="protein sequence ID" value="MPC28394.1"/>
    <property type="molecule type" value="Genomic_DNA"/>
</dbReference>
<keyword evidence="2" id="KW-1185">Reference proteome</keyword>
<protein>
    <submittedName>
        <fullName evidence="1">Uncharacterized protein</fullName>
    </submittedName>
</protein>
<dbReference type="AlphaFoldDB" id="A0A5B7E6J0"/>
<proteinExistence type="predicted"/>
<dbReference type="Proteomes" id="UP000324222">
    <property type="component" value="Unassembled WGS sequence"/>
</dbReference>
<sequence length="40" mass="4747">MKDANTTTTFELTPQQRQDTVTKFWCYACKYKVLLGRQCK</sequence>
<reference evidence="1 2" key="1">
    <citation type="submission" date="2019-05" db="EMBL/GenBank/DDBJ databases">
        <title>Another draft genome of Portunus trituberculatus and its Hox gene families provides insights of decapod evolution.</title>
        <authorList>
            <person name="Jeong J.-H."/>
            <person name="Song I."/>
            <person name="Kim S."/>
            <person name="Choi T."/>
            <person name="Kim D."/>
            <person name="Ryu S."/>
            <person name="Kim W."/>
        </authorList>
    </citation>
    <scope>NUCLEOTIDE SEQUENCE [LARGE SCALE GENOMIC DNA]</scope>
    <source>
        <tissue evidence="1">Muscle</tissue>
    </source>
</reference>